<feature type="region of interest" description="Disordered" evidence="1">
    <location>
        <begin position="16"/>
        <end position="52"/>
    </location>
</feature>
<evidence type="ECO:0008006" key="4">
    <source>
        <dbReference type="Google" id="ProtNLM"/>
    </source>
</evidence>
<evidence type="ECO:0000256" key="1">
    <source>
        <dbReference type="SAM" id="MobiDB-lite"/>
    </source>
</evidence>
<keyword evidence="3" id="KW-1185">Reference proteome</keyword>
<dbReference type="EMBL" id="JAVSGH010000221">
    <property type="protein sequence ID" value="MDT3729028.1"/>
    <property type="molecule type" value="Genomic_DNA"/>
</dbReference>
<gene>
    <name evidence="2" type="ORF">ROS62_30940</name>
</gene>
<feature type="non-terminal residue" evidence="2">
    <location>
        <position position="81"/>
    </location>
</feature>
<protein>
    <recommendedName>
        <fullName evidence="4">50S ribosomal protein L34</fullName>
    </recommendedName>
</protein>
<proteinExistence type="predicted"/>
<dbReference type="Proteomes" id="UP001181313">
    <property type="component" value="Unassembled WGS sequence"/>
</dbReference>
<evidence type="ECO:0000313" key="3">
    <source>
        <dbReference type="Proteomes" id="UP001181313"/>
    </source>
</evidence>
<evidence type="ECO:0000313" key="2">
    <source>
        <dbReference type="EMBL" id="MDT3729028.1"/>
    </source>
</evidence>
<accession>A0ABU3I7U5</accession>
<organism evidence="2 3">
    <name type="scientific">Streptomyces althioticus subsp. attaecolombicae</name>
    <dbReference type="NCBI Taxonomy" id="3075534"/>
    <lineage>
        <taxon>Bacteria</taxon>
        <taxon>Bacillati</taxon>
        <taxon>Actinomycetota</taxon>
        <taxon>Actinomycetes</taxon>
        <taxon>Kitasatosporales</taxon>
        <taxon>Streptomycetaceae</taxon>
        <taxon>Streptomyces</taxon>
        <taxon>Streptomyces althioticus group</taxon>
    </lineage>
</organism>
<reference evidence="2" key="1">
    <citation type="submission" date="2024-05" db="EMBL/GenBank/DDBJ databases">
        <title>30 novel species of actinomycetes from the DSMZ collection.</title>
        <authorList>
            <person name="Nouioui I."/>
        </authorList>
    </citation>
    <scope>NUCLEOTIDE SEQUENCE</scope>
    <source>
        <strain evidence="2">DSM 41972</strain>
    </source>
</reference>
<name>A0ABU3I7U5_9ACTN</name>
<feature type="non-terminal residue" evidence="2">
    <location>
        <position position="1"/>
    </location>
</feature>
<sequence>SKEAYSTGLANASAAFDNYAKSKNGKRKGARMGVPRFKPKRKGARMGVPRFKPKRKARLACRFTTGVIRVDADGRHVTLPR</sequence>
<comment type="caution">
    <text evidence="2">The sequence shown here is derived from an EMBL/GenBank/DDBJ whole genome shotgun (WGS) entry which is preliminary data.</text>
</comment>